<dbReference type="AlphaFoldDB" id="X1KZ88"/>
<proteinExistence type="predicted"/>
<accession>X1KZ88</accession>
<dbReference type="EMBL" id="BARV01010416">
    <property type="protein sequence ID" value="GAI12013.1"/>
    <property type="molecule type" value="Genomic_DNA"/>
</dbReference>
<dbReference type="InterPro" id="IPR036724">
    <property type="entry name" value="Cobalamin-bd_sf"/>
</dbReference>
<comment type="caution">
    <text evidence="1">The sequence shown here is derived from an EMBL/GenBank/DDBJ whole genome shotgun (WGS) entry which is preliminary data.</text>
</comment>
<gene>
    <name evidence="1" type="ORF">S06H3_20169</name>
</gene>
<dbReference type="GO" id="GO:0046872">
    <property type="term" value="F:metal ion binding"/>
    <property type="evidence" value="ECO:0007669"/>
    <property type="project" value="InterPro"/>
</dbReference>
<organism evidence="1">
    <name type="scientific">marine sediment metagenome</name>
    <dbReference type="NCBI Taxonomy" id="412755"/>
    <lineage>
        <taxon>unclassified sequences</taxon>
        <taxon>metagenomes</taxon>
        <taxon>ecological metagenomes</taxon>
    </lineage>
</organism>
<dbReference type="GO" id="GO:0031419">
    <property type="term" value="F:cobalamin binding"/>
    <property type="evidence" value="ECO:0007669"/>
    <property type="project" value="InterPro"/>
</dbReference>
<protein>
    <recommendedName>
        <fullName evidence="2">B12-binding domain-containing protein</fullName>
    </recommendedName>
</protein>
<dbReference type="SUPFAM" id="SSF52242">
    <property type="entry name" value="Cobalamin (vitamin B12)-binding domain"/>
    <property type="match status" value="1"/>
</dbReference>
<dbReference type="Gene3D" id="3.40.50.280">
    <property type="entry name" value="Cobalamin-binding domain"/>
    <property type="match status" value="1"/>
</dbReference>
<evidence type="ECO:0000313" key="1">
    <source>
        <dbReference type="EMBL" id="GAI12013.1"/>
    </source>
</evidence>
<name>X1KZ88_9ZZZZ</name>
<sequence>MRERFKVLVGGAAIDGAWAKEIGADGFAEDMREAAEVALSLLAERKEA</sequence>
<reference evidence="1" key="1">
    <citation type="journal article" date="2014" name="Front. Microbiol.">
        <title>High frequency of phylogenetically diverse reductive dehalogenase-homologous genes in deep subseafloor sedimentary metagenomes.</title>
        <authorList>
            <person name="Kawai M."/>
            <person name="Futagami T."/>
            <person name="Toyoda A."/>
            <person name="Takaki Y."/>
            <person name="Nishi S."/>
            <person name="Hori S."/>
            <person name="Arai W."/>
            <person name="Tsubouchi T."/>
            <person name="Morono Y."/>
            <person name="Uchiyama I."/>
            <person name="Ito T."/>
            <person name="Fujiyama A."/>
            <person name="Inagaki F."/>
            <person name="Takami H."/>
        </authorList>
    </citation>
    <scope>NUCLEOTIDE SEQUENCE</scope>
    <source>
        <strain evidence="1">Expedition CK06-06</strain>
    </source>
</reference>
<evidence type="ECO:0008006" key="2">
    <source>
        <dbReference type="Google" id="ProtNLM"/>
    </source>
</evidence>